<reference evidence="4 5" key="1">
    <citation type="submission" date="2018-06" db="EMBL/GenBank/DDBJ databases">
        <title>Comparative genomics reveals the genomic features of Rhizophagus irregularis, R. cerebriforme, R. diaphanum and Gigaspora rosea, and their symbiotic lifestyle signature.</title>
        <authorList>
            <person name="Morin E."/>
            <person name="San Clemente H."/>
            <person name="Chen E.C.H."/>
            <person name="De La Providencia I."/>
            <person name="Hainaut M."/>
            <person name="Kuo A."/>
            <person name="Kohler A."/>
            <person name="Murat C."/>
            <person name="Tang N."/>
            <person name="Roy S."/>
            <person name="Loubradou J."/>
            <person name="Henrissat B."/>
            <person name="Grigoriev I.V."/>
            <person name="Corradi N."/>
            <person name="Roux C."/>
            <person name="Martin F.M."/>
        </authorList>
    </citation>
    <scope>NUCLEOTIDE SEQUENCE [LARGE SCALE GENOMIC DNA]</scope>
    <source>
        <strain evidence="4 5">DAOM 194757</strain>
    </source>
</reference>
<dbReference type="Pfam" id="PF07719">
    <property type="entry name" value="TPR_2"/>
    <property type="match status" value="1"/>
</dbReference>
<evidence type="ECO:0000313" key="4">
    <source>
        <dbReference type="EMBL" id="RIB13112.1"/>
    </source>
</evidence>
<dbReference type="SUPFAM" id="SSF69065">
    <property type="entry name" value="RNase III domain-like"/>
    <property type="match status" value="1"/>
</dbReference>
<evidence type="ECO:0000256" key="3">
    <source>
        <dbReference type="PROSITE-ProRule" id="PRU00339"/>
    </source>
</evidence>
<dbReference type="InterPro" id="IPR036389">
    <property type="entry name" value="RNase_III_sf"/>
</dbReference>
<sequence>MAIGFTSHNLQREKLKYFEDSAILKVAKECYLGRYTAGQIRQSAQVMESNKILAAYTLALRLHDPNKIKFNKVQKFHADAFEAYIRAYYLVYGESQTCKYLKDLMIPLFDLIIEKLQNYPKDPHIVASNYFSIDWIFLKKLLDIEPNNSTALSDRGLIYYLIGKYEESLVDLNKSLRVKPDNLVTLGIRGLVYQKTGRYEESLTDLNKLLEINPKNSIALYNGGTVLLNHTTGVQRQYRKLDIYPSIAIKNSPPCCYSKIAQEKLFLVKKSGSYANF</sequence>
<dbReference type="PROSITE" id="PS50005">
    <property type="entry name" value="TPR"/>
    <property type="match status" value="2"/>
</dbReference>
<dbReference type="OrthoDB" id="2387250at2759"/>
<proteinExistence type="predicted"/>
<dbReference type="PANTHER" id="PTHR44943:SF8">
    <property type="entry name" value="TPR REPEAT-CONTAINING PROTEIN MJ0263"/>
    <property type="match status" value="1"/>
</dbReference>
<feature type="repeat" description="TPR" evidence="3">
    <location>
        <begin position="149"/>
        <end position="182"/>
    </location>
</feature>
<dbReference type="Proteomes" id="UP000266673">
    <property type="component" value="Unassembled WGS sequence"/>
</dbReference>
<dbReference type="EMBL" id="QKWP01000955">
    <property type="protein sequence ID" value="RIB13112.1"/>
    <property type="molecule type" value="Genomic_DNA"/>
</dbReference>
<dbReference type="STRING" id="44941.A0A397UTG4"/>
<dbReference type="GO" id="GO:0004525">
    <property type="term" value="F:ribonuclease III activity"/>
    <property type="evidence" value="ECO:0007669"/>
    <property type="project" value="InterPro"/>
</dbReference>
<dbReference type="PANTHER" id="PTHR44943">
    <property type="entry name" value="CELLULOSE SYNTHASE OPERON PROTEIN C"/>
    <property type="match status" value="1"/>
</dbReference>
<dbReference type="InterPro" id="IPR013105">
    <property type="entry name" value="TPR_2"/>
</dbReference>
<dbReference type="InterPro" id="IPR051685">
    <property type="entry name" value="Ycf3/AcsC/BcsC/TPR_MFPF"/>
</dbReference>
<name>A0A397UTG4_9GLOM</name>
<evidence type="ECO:0000313" key="5">
    <source>
        <dbReference type="Proteomes" id="UP000266673"/>
    </source>
</evidence>
<comment type="caution">
    <text evidence="4">The sequence shown here is derived from an EMBL/GenBank/DDBJ whole genome shotgun (WGS) entry which is preliminary data.</text>
</comment>
<dbReference type="SUPFAM" id="SSF48452">
    <property type="entry name" value="TPR-like"/>
    <property type="match status" value="1"/>
</dbReference>
<dbReference type="AlphaFoldDB" id="A0A397UTG4"/>
<feature type="repeat" description="TPR" evidence="3">
    <location>
        <begin position="183"/>
        <end position="216"/>
    </location>
</feature>
<evidence type="ECO:0000256" key="2">
    <source>
        <dbReference type="ARBA" id="ARBA00022803"/>
    </source>
</evidence>
<dbReference type="InterPro" id="IPR019734">
    <property type="entry name" value="TPR_rpt"/>
</dbReference>
<dbReference type="Pfam" id="PF13181">
    <property type="entry name" value="TPR_8"/>
    <property type="match status" value="1"/>
</dbReference>
<gene>
    <name evidence="4" type="ORF">C2G38_2198718</name>
</gene>
<organism evidence="4 5">
    <name type="scientific">Gigaspora rosea</name>
    <dbReference type="NCBI Taxonomy" id="44941"/>
    <lineage>
        <taxon>Eukaryota</taxon>
        <taxon>Fungi</taxon>
        <taxon>Fungi incertae sedis</taxon>
        <taxon>Mucoromycota</taxon>
        <taxon>Glomeromycotina</taxon>
        <taxon>Glomeromycetes</taxon>
        <taxon>Diversisporales</taxon>
        <taxon>Gigasporaceae</taxon>
        <taxon>Gigaspora</taxon>
    </lineage>
</organism>
<keyword evidence="5" id="KW-1185">Reference proteome</keyword>
<keyword evidence="2 3" id="KW-0802">TPR repeat</keyword>
<accession>A0A397UTG4</accession>
<dbReference type="Gene3D" id="1.10.1520.10">
    <property type="entry name" value="Ribonuclease III domain"/>
    <property type="match status" value="1"/>
</dbReference>
<protein>
    <submittedName>
        <fullName evidence="4">Uncharacterized protein</fullName>
    </submittedName>
</protein>
<dbReference type="InterPro" id="IPR011990">
    <property type="entry name" value="TPR-like_helical_dom_sf"/>
</dbReference>
<dbReference type="SMART" id="SM00028">
    <property type="entry name" value="TPR"/>
    <property type="match status" value="2"/>
</dbReference>
<evidence type="ECO:0000256" key="1">
    <source>
        <dbReference type="ARBA" id="ARBA00022737"/>
    </source>
</evidence>
<dbReference type="Gene3D" id="1.25.40.10">
    <property type="entry name" value="Tetratricopeptide repeat domain"/>
    <property type="match status" value="1"/>
</dbReference>
<dbReference type="GO" id="GO:0006396">
    <property type="term" value="P:RNA processing"/>
    <property type="evidence" value="ECO:0007669"/>
    <property type="project" value="InterPro"/>
</dbReference>
<keyword evidence="1" id="KW-0677">Repeat</keyword>